<keyword evidence="7 8" id="KW-0687">Ribonucleoprotein</keyword>
<dbReference type="PROSITE" id="PS00053">
    <property type="entry name" value="RIBOSOMAL_S8"/>
    <property type="match status" value="1"/>
</dbReference>
<keyword evidence="5 8" id="KW-0694">RNA-binding</keyword>
<keyword evidence="6 8" id="KW-0689">Ribosomal protein</keyword>
<dbReference type="Pfam" id="PF00410">
    <property type="entry name" value="Ribosomal_S8"/>
    <property type="match status" value="1"/>
</dbReference>
<accession>A0A9Q4C416</accession>
<keyword evidence="4 8" id="KW-0699">rRNA-binding</keyword>
<comment type="subunit">
    <text evidence="3 8">Part of the 30S ribosomal subunit.</text>
</comment>
<dbReference type="NCBIfam" id="NF003115">
    <property type="entry name" value="PRK04034.1"/>
    <property type="match status" value="1"/>
</dbReference>
<gene>
    <name evidence="8" type="primary">rps8</name>
    <name evidence="10" type="ORF">EGH25_04250</name>
</gene>
<organism evidence="10 11">
    <name type="scientific">Halorutilus salinus</name>
    <dbReference type="NCBI Taxonomy" id="2487751"/>
    <lineage>
        <taxon>Archaea</taxon>
        <taxon>Methanobacteriati</taxon>
        <taxon>Methanobacteriota</taxon>
        <taxon>Stenosarchaea group</taxon>
        <taxon>Halobacteria</taxon>
        <taxon>Halorutilales</taxon>
        <taxon>Halorutilaceae</taxon>
        <taxon>Halorutilus</taxon>
    </lineage>
</organism>
<evidence type="ECO:0000256" key="7">
    <source>
        <dbReference type="ARBA" id="ARBA00023274"/>
    </source>
</evidence>
<dbReference type="InterPro" id="IPR000630">
    <property type="entry name" value="Ribosomal_uS8"/>
</dbReference>
<protein>
    <recommendedName>
        <fullName evidence="8">Small ribosomal subunit protein uS8</fullName>
    </recommendedName>
</protein>
<dbReference type="EMBL" id="RKLV01000003">
    <property type="protein sequence ID" value="MCX2818564.1"/>
    <property type="molecule type" value="Genomic_DNA"/>
</dbReference>
<dbReference type="GO" id="GO:0005840">
    <property type="term" value="C:ribosome"/>
    <property type="evidence" value="ECO:0007669"/>
    <property type="project" value="UniProtKB-KW"/>
</dbReference>
<dbReference type="PANTHER" id="PTHR11758">
    <property type="entry name" value="40S RIBOSOMAL PROTEIN S15A"/>
    <property type="match status" value="1"/>
</dbReference>
<evidence type="ECO:0000256" key="4">
    <source>
        <dbReference type="ARBA" id="ARBA00022730"/>
    </source>
</evidence>
<dbReference type="AlphaFoldDB" id="A0A9Q4C416"/>
<dbReference type="Proteomes" id="UP001149411">
    <property type="component" value="Unassembled WGS sequence"/>
</dbReference>
<evidence type="ECO:0000256" key="2">
    <source>
        <dbReference type="ARBA" id="ARBA00006471"/>
    </source>
</evidence>
<name>A0A9Q4C416_9EURY</name>
<dbReference type="GO" id="GO:0006412">
    <property type="term" value="P:translation"/>
    <property type="evidence" value="ECO:0007669"/>
    <property type="project" value="UniProtKB-UniRule"/>
</dbReference>
<evidence type="ECO:0000313" key="10">
    <source>
        <dbReference type="EMBL" id="MCX2818564.1"/>
    </source>
</evidence>
<evidence type="ECO:0000256" key="1">
    <source>
        <dbReference type="ARBA" id="ARBA00002569"/>
    </source>
</evidence>
<proteinExistence type="inferred from homology"/>
<evidence type="ECO:0000313" key="11">
    <source>
        <dbReference type="Proteomes" id="UP001149411"/>
    </source>
</evidence>
<reference evidence="10" key="1">
    <citation type="submission" date="2022-09" db="EMBL/GenBank/DDBJ databases">
        <title>Haloadaptaus new haloarchaeum isolated from saline soil.</title>
        <authorList>
            <person name="Duran-Viseras A."/>
            <person name="Sanchez-Porro C."/>
            <person name="Ventosa A."/>
        </authorList>
    </citation>
    <scope>NUCLEOTIDE SEQUENCE</scope>
    <source>
        <strain evidence="10">F3-133</strain>
    </source>
</reference>
<evidence type="ECO:0000256" key="9">
    <source>
        <dbReference type="RuleBase" id="RU003660"/>
    </source>
</evidence>
<dbReference type="SUPFAM" id="SSF56047">
    <property type="entry name" value="Ribosomal protein S8"/>
    <property type="match status" value="1"/>
</dbReference>
<dbReference type="GO" id="GO:1990904">
    <property type="term" value="C:ribonucleoprotein complex"/>
    <property type="evidence" value="ECO:0007669"/>
    <property type="project" value="UniProtKB-KW"/>
</dbReference>
<dbReference type="InterPro" id="IPR047863">
    <property type="entry name" value="Ribosomal_uS8_CS"/>
</dbReference>
<dbReference type="GO" id="GO:0003735">
    <property type="term" value="F:structural constituent of ribosome"/>
    <property type="evidence" value="ECO:0007669"/>
    <property type="project" value="InterPro"/>
</dbReference>
<dbReference type="RefSeq" id="WP_266086405.1">
    <property type="nucleotide sequence ID" value="NZ_RKLV01000003.1"/>
</dbReference>
<dbReference type="Gene3D" id="3.30.1490.10">
    <property type="match status" value="1"/>
</dbReference>
<dbReference type="HAMAP" id="MF_01302_A">
    <property type="entry name" value="Ribosomal_uS8_A"/>
    <property type="match status" value="1"/>
</dbReference>
<comment type="caution">
    <text evidence="10">The sequence shown here is derived from an EMBL/GenBank/DDBJ whole genome shotgun (WGS) entry which is preliminary data.</text>
</comment>
<comment type="similarity">
    <text evidence="2 8 9">Belongs to the universal ribosomal protein uS8 family.</text>
</comment>
<evidence type="ECO:0000256" key="6">
    <source>
        <dbReference type="ARBA" id="ARBA00022980"/>
    </source>
</evidence>
<evidence type="ECO:0000256" key="5">
    <source>
        <dbReference type="ARBA" id="ARBA00022884"/>
    </source>
</evidence>
<dbReference type="GO" id="GO:0019843">
    <property type="term" value="F:rRNA binding"/>
    <property type="evidence" value="ECO:0007669"/>
    <property type="project" value="UniProtKB-UniRule"/>
</dbReference>
<dbReference type="Gene3D" id="3.30.1370.30">
    <property type="match status" value="1"/>
</dbReference>
<keyword evidence="11" id="KW-1185">Reference proteome</keyword>
<evidence type="ECO:0000256" key="3">
    <source>
        <dbReference type="ARBA" id="ARBA00011458"/>
    </source>
</evidence>
<comment type="function">
    <text evidence="1 8">One of the primary rRNA binding proteins, it binds directly to 16S rRNA central domain where it helps coordinate assembly of the platform of the 30S subunit.</text>
</comment>
<sequence>MTMTDPLSDALSAIKNADKLGKLDCKVEPASNTVGNVLGVLHDEGYVDGFEFVENGKAGEFDVDLAGQINDCGTVKPRYSASKDEYEKWEKRYLPGRDFGSLIVTTSHGVMTHYEAREEGVGGQILAYVY</sequence>
<dbReference type="FunFam" id="3.30.1490.10:FF:000002">
    <property type="entry name" value="40S ribosomal protein S15a"/>
    <property type="match status" value="1"/>
</dbReference>
<evidence type="ECO:0000256" key="8">
    <source>
        <dbReference type="HAMAP-Rule" id="MF_01302"/>
    </source>
</evidence>
<dbReference type="InterPro" id="IPR035987">
    <property type="entry name" value="Ribosomal_uS8_sf"/>
</dbReference>